<feature type="coiled-coil region" evidence="1">
    <location>
        <begin position="142"/>
        <end position="183"/>
    </location>
</feature>
<evidence type="ECO:0000313" key="6">
    <source>
        <dbReference type="Proteomes" id="UP000054988"/>
    </source>
</evidence>
<proteinExistence type="predicted"/>
<protein>
    <submittedName>
        <fullName evidence="5">Putative mucoidy inhibitor A</fullName>
    </submittedName>
</protein>
<feature type="domain" description="DUF4139" evidence="3">
    <location>
        <begin position="221"/>
        <end position="613"/>
    </location>
</feature>
<dbReference type="PANTHER" id="PTHR31005">
    <property type="entry name" value="DUF4139 DOMAIN-CONTAINING PROTEIN"/>
    <property type="match status" value="1"/>
</dbReference>
<dbReference type="InterPro" id="IPR025554">
    <property type="entry name" value="DUF4140"/>
</dbReference>
<dbReference type="PANTHER" id="PTHR31005:SF8">
    <property type="entry name" value="DUF4139 DOMAIN-CONTAINING PROTEIN"/>
    <property type="match status" value="1"/>
</dbReference>
<organism evidence="5 6">
    <name type="scientific">Moniliophthora roreri</name>
    <name type="common">Frosty pod rot fungus</name>
    <name type="synonym">Monilia roreri</name>
    <dbReference type="NCBI Taxonomy" id="221103"/>
    <lineage>
        <taxon>Eukaryota</taxon>
        <taxon>Fungi</taxon>
        <taxon>Dikarya</taxon>
        <taxon>Basidiomycota</taxon>
        <taxon>Agaricomycotina</taxon>
        <taxon>Agaricomycetes</taxon>
        <taxon>Agaricomycetidae</taxon>
        <taxon>Agaricales</taxon>
        <taxon>Marasmiineae</taxon>
        <taxon>Marasmiaceae</taxon>
        <taxon>Moniliophthora</taxon>
    </lineage>
</organism>
<gene>
    <name evidence="5" type="ORF">WG66_17438</name>
</gene>
<feature type="compositionally biased region" description="Basic and acidic residues" evidence="2">
    <location>
        <begin position="336"/>
        <end position="353"/>
    </location>
</feature>
<reference evidence="5 6" key="1">
    <citation type="submission" date="2015-12" db="EMBL/GenBank/DDBJ databases">
        <title>Draft genome sequence of Moniliophthora roreri, the causal agent of frosty pod rot of cacao.</title>
        <authorList>
            <person name="Aime M.C."/>
            <person name="Diaz-Valderrama J.R."/>
            <person name="Kijpornyongpan T."/>
            <person name="Phillips-Mora W."/>
        </authorList>
    </citation>
    <scope>NUCLEOTIDE SEQUENCE [LARGE SCALE GENOMIC DNA]</scope>
    <source>
        <strain evidence="5 6">MCA 2952</strain>
    </source>
</reference>
<accession>A0A0W0F0Y2</accession>
<dbReference type="Pfam" id="PF13598">
    <property type="entry name" value="DUF4139"/>
    <property type="match status" value="1"/>
</dbReference>
<evidence type="ECO:0000256" key="1">
    <source>
        <dbReference type="SAM" id="Coils"/>
    </source>
</evidence>
<evidence type="ECO:0000259" key="4">
    <source>
        <dbReference type="Pfam" id="PF13600"/>
    </source>
</evidence>
<dbReference type="EMBL" id="LATX01002402">
    <property type="protein sequence ID" value="KTB29944.1"/>
    <property type="molecule type" value="Genomic_DNA"/>
</dbReference>
<name>A0A0W0F0Y2_MONRR</name>
<sequence length="621" mass="68295">MTVQNTPSHDIHAVELSCSDGEMLAVNLYQSRAEVTRLFKLTVKKGQNNVDINGLPSVMDKDSLRVEGHGPAIIHDVNLKEKRETTKSSKPRNNPLLNELRTKKASIEKAESRCTKSRLTLDDYVAAAKPWNTKHDEFVSVMDYYEVTAAQLDEKLLDLERELKEIDRQIKELSSEEREGEKKQISFGFSTFGQTVRIEPTERTASIGVVAESDSDVELILIYAVHGATWRAAYDLRIDTTKKDKPVTLIYKAVVSQSTGESWDNISLTLDTGRPTWGFNLPSLKQWSLKPRPVQTAFFGSGSASPSAFGSTMPAAGSGLFGSAPTSASMSMIRGAPDDRDRERERDCDRQMEHTSSTIASQGSVSANFKIPGSVTVPSAEGERSFTIATLELDALMAWLSIPKVDNRVHLKASGLHLLRIVTEANASIYVDGSYIMKSDLPVISPKERFECSLGLDPSIRVTYHALSKKAATSGFYQKSTIYVYTQRVTIQNTKTSAIPFLKIIDQIPVPEHSEIKVKIVSPALKDPSADVLDNAPRASNKQGFHTSLSEVIAATAGLNVEVADGIIAVWDGADEPDADLRVLGKNGKMNWLCEVAAKEKLNLILQWEVSVPQNMDVIGL</sequence>
<dbReference type="Pfam" id="PF13600">
    <property type="entry name" value="DUF4140"/>
    <property type="match status" value="1"/>
</dbReference>
<keyword evidence="1" id="KW-0175">Coiled coil</keyword>
<evidence type="ECO:0000259" key="3">
    <source>
        <dbReference type="Pfam" id="PF13598"/>
    </source>
</evidence>
<evidence type="ECO:0000313" key="5">
    <source>
        <dbReference type="EMBL" id="KTB29944.1"/>
    </source>
</evidence>
<evidence type="ECO:0000256" key="2">
    <source>
        <dbReference type="SAM" id="MobiDB-lite"/>
    </source>
</evidence>
<dbReference type="InterPro" id="IPR037291">
    <property type="entry name" value="DUF4139"/>
</dbReference>
<dbReference type="eggNOG" id="ENOG502QWQ0">
    <property type="taxonomic scope" value="Eukaryota"/>
</dbReference>
<comment type="caution">
    <text evidence="5">The sequence shown here is derived from an EMBL/GenBank/DDBJ whole genome shotgun (WGS) entry which is preliminary data.</text>
</comment>
<feature type="domain" description="DUF4140" evidence="4">
    <location>
        <begin position="26"/>
        <end position="115"/>
    </location>
</feature>
<dbReference type="AlphaFoldDB" id="A0A0W0F0Y2"/>
<dbReference type="InterPro" id="IPR011935">
    <property type="entry name" value="CHP02231"/>
</dbReference>
<dbReference type="Proteomes" id="UP000054988">
    <property type="component" value="Unassembled WGS sequence"/>
</dbReference>
<dbReference type="NCBIfam" id="TIGR02231">
    <property type="entry name" value="mucoidy inhibitor MuiA family protein"/>
    <property type="match status" value="1"/>
</dbReference>
<feature type="region of interest" description="Disordered" evidence="2">
    <location>
        <begin position="322"/>
        <end position="359"/>
    </location>
</feature>